<sequence length="867" mass="97217">MTESTLPLTVVDGSDRRQSRDRLELLTTLLNGPNVEAFYRDDIVRYPPEHRVFAWKCSVVSCDSPRTGRKDMCHQHIKEWAQVKVGGGSRFEFSRTAGPSVTILAAEPTHCRICLHRPTTVHSKDLCDRHNNRWQIALRRDGVRPDPEAWRAGETSLPSYGECRVKVCSAFAASALRLCPPHRDAYTRAGSPGAATLPPRWEYTERSGRTVKALYADESLFRRWCSTVAAVNRPGRTNLRGLPPLVQAEVRYGLFAHTQRETHTIWDLRWIQLIVDAARESGATSLLTDDIPASVFGCDNVLREMRRELQLIYFTPAETKDAGYIETEHFGVRFENRFSNFDLTAVSQRWLRDLLWDYLARLFRSPQGPRSSGPVDAARRACVELSAFLEITAPGGGHDPRQLTEDDMLRFVADQAKRARGNLPSLGITRGRGTERGTVSENTKRVLFNACRRILRGALDSGEADTLGLPREFIIAMPFGGSSSKKARNPFTDEVARALADEDNLQRLAKDYDENDRGIRDAWETIIVTGRRCREVLDLRLECIGRYGGLALLWHDQTKVGNYDEAIRIPERIYELLQERQRKTLVLFEDRFGRPATAQERPGLALFPSHIRNPHATRAFSYGWFNTCFGNWIDELDLGECVPHQARHTVATNLLRHGAGLHHIKKYLGQVSTRMAEHYTKVATSEIEDVLQHVWVAGPGASTPGKLVASPKDGLSKAQAQALSIDLSRRSTPAEGGFCTFQPVVDGGSCPWNLNCEGCDKFVISGADLLYWRRKREQWRSIAERAPDDTTADYLHQVFAPTSRAIDGLESALAGLGLLDDALALDLRRPQDYFQRIWNTAFRASDLAAAVAGGADIEPTDGTDTEQ</sequence>
<dbReference type="Proteomes" id="UP000295680">
    <property type="component" value="Unassembled WGS sequence"/>
</dbReference>
<evidence type="ECO:0000313" key="6">
    <source>
        <dbReference type="Proteomes" id="UP000295680"/>
    </source>
</evidence>
<dbReference type="PANTHER" id="PTHR30349">
    <property type="entry name" value="PHAGE INTEGRASE-RELATED"/>
    <property type="match status" value="1"/>
</dbReference>
<dbReference type="Pfam" id="PF00589">
    <property type="entry name" value="Phage_integrase"/>
    <property type="match status" value="1"/>
</dbReference>
<dbReference type="Gene3D" id="1.10.443.10">
    <property type="entry name" value="Intergrase catalytic core"/>
    <property type="match status" value="1"/>
</dbReference>
<dbReference type="InterPro" id="IPR002104">
    <property type="entry name" value="Integrase_catalytic"/>
</dbReference>
<dbReference type="InterPro" id="IPR050090">
    <property type="entry name" value="Tyrosine_recombinase_XerCD"/>
</dbReference>
<keyword evidence="2" id="KW-0238">DNA-binding</keyword>
<dbReference type="InterPro" id="IPR013762">
    <property type="entry name" value="Integrase-like_cat_sf"/>
</dbReference>
<keyword evidence="6" id="KW-1185">Reference proteome</keyword>
<keyword evidence="3" id="KW-0233">DNA recombination</keyword>
<name>A0A4V2S4V1_9PSEU</name>
<dbReference type="InterPro" id="IPR011010">
    <property type="entry name" value="DNA_brk_join_enz"/>
</dbReference>
<proteinExistence type="inferred from homology"/>
<dbReference type="PROSITE" id="PS51898">
    <property type="entry name" value="TYR_RECOMBINASE"/>
    <property type="match status" value="1"/>
</dbReference>
<dbReference type="AlphaFoldDB" id="A0A4V2S4V1"/>
<dbReference type="EMBL" id="SLWS01000014">
    <property type="protein sequence ID" value="TCO49680.1"/>
    <property type="molecule type" value="Genomic_DNA"/>
</dbReference>
<accession>A0A4V2S4V1</accession>
<comment type="similarity">
    <text evidence="1">Belongs to the 'phage' integrase family.</text>
</comment>
<dbReference type="SUPFAM" id="SSF56349">
    <property type="entry name" value="DNA breaking-rejoining enzymes"/>
    <property type="match status" value="1"/>
</dbReference>
<evidence type="ECO:0000259" key="4">
    <source>
        <dbReference type="PROSITE" id="PS51898"/>
    </source>
</evidence>
<evidence type="ECO:0000256" key="3">
    <source>
        <dbReference type="ARBA" id="ARBA00023172"/>
    </source>
</evidence>
<evidence type="ECO:0000313" key="5">
    <source>
        <dbReference type="EMBL" id="TCO49680.1"/>
    </source>
</evidence>
<reference evidence="5 6" key="1">
    <citation type="submission" date="2019-03" db="EMBL/GenBank/DDBJ databases">
        <title>Genomic Encyclopedia of Type Strains, Phase IV (KMG-IV): sequencing the most valuable type-strain genomes for metagenomic binning, comparative biology and taxonomic classification.</title>
        <authorList>
            <person name="Goeker M."/>
        </authorList>
    </citation>
    <scope>NUCLEOTIDE SEQUENCE [LARGE SCALE GENOMIC DNA]</scope>
    <source>
        <strain evidence="5 6">DSM 45934</strain>
    </source>
</reference>
<organism evidence="5 6">
    <name type="scientific">Actinocrispum wychmicini</name>
    <dbReference type="NCBI Taxonomy" id="1213861"/>
    <lineage>
        <taxon>Bacteria</taxon>
        <taxon>Bacillati</taxon>
        <taxon>Actinomycetota</taxon>
        <taxon>Actinomycetes</taxon>
        <taxon>Pseudonocardiales</taxon>
        <taxon>Pseudonocardiaceae</taxon>
        <taxon>Actinocrispum</taxon>
    </lineage>
</organism>
<dbReference type="CDD" id="cd00397">
    <property type="entry name" value="DNA_BRE_C"/>
    <property type="match status" value="1"/>
</dbReference>
<feature type="domain" description="Tyr recombinase" evidence="4">
    <location>
        <begin position="486"/>
        <end position="692"/>
    </location>
</feature>
<dbReference type="GO" id="GO:0006310">
    <property type="term" value="P:DNA recombination"/>
    <property type="evidence" value="ECO:0007669"/>
    <property type="project" value="UniProtKB-KW"/>
</dbReference>
<dbReference type="PANTHER" id="PTHR30349:SF41">
    <property type="entry name" value="INTEGRASE_RECOMBINASE PROTEIN MJ0367-RELATED"/>
    <property type="match status" value="1"/>
</dbReference>
<protein>
    <submittedName>
        <fullName evidence="5">Phage integrase family protein</fullName>
    </submittedName>
</protein>
<gene>
    <name evidence="5" type="ORF">EV192_11446</name>
</gene>
<comment type="caution">
    <text evidence="5">The sequence shown here is derived from an EMBL/GenBank/DDBJ whole genome shotgun (WGS) entry which is preliminary data.</text>
</comment>
<evidence type="ECO:0000256" key="2">
    <source>
        <dbReference type="ARBA" id="ARBA00023125"/>
    </source>
</evidence>
<dbReference type="GO" id="GO:0015074">
    <property type="term" value="P:DNA integration"/>
    <property type="evidence" value="ECO:0007669"/>
    <property type="project" value="InterPro"/>
</dbReference>
<dbReference type="GO" id="GO:0003677">
    <property type="term" value="F:DNA binding"/>
    <property type="evidence" value="ECO:0007669"/>
    <property type="project" value="UniProtKB-KW"/>
</dbReference>
<evidence type="ECO:0000256" key="1">
    <source>
        <dbReference type="ARBA" id="ARBA00008857"/>
    </source>
</evidence>